<evidence type="ECO:0000313" key="9">
    <source>
        <dbReference type="Proteomes" id="UP000649753"/>
    </source>
</evidence>
<dbReference type="NCBIfam" id="TIGR02937">
    <property type="entry name" value="sigma70-ECF"/>
    <property type="match status" value="1"/>
</dbReference>
<dbReference type="InterPro" id="IPR014325">
    <property type="entry name" value="RNA_pol_sigma-E_actinobac"/>
</dbReference>
<dbReference type="InterPro" id="IPR014284">
    <property type="entry name" value="RNA_pol_sigma-70_dom"/>
</dbReference>
<dbReference type="InterPro" id="IPR013325">
    <property type="entry name" value="RNA_pol_sigma_r2"/>
</dbReference>
<dbReference type="SUPFAM" id="SSF88946">
    <property type="entry name" value="Sigma2 domain of RNA polymerase sigma factors"/>
    <property type="match status" value="1"/>
</dbReference>
<evidence type="ECO:0000256" key="5">
    <source>
        <dbReference type="ARBA" id="ARBA00023163"/>
    </source>
</evidence>
<dbReference type="GO" id="GO:0003677">
    <property type="term" value="F:DNA binding"/>
    <property type="evidence" value="ECO:0007669"/>
    <property type="project" value="UniProtKB-KW"/>
</dbReference>
<gene>
    <name evidence="8" type="ORF">H4W31_001773</name>
</gene>
<dbReference type="InterPro" id="IPR013324">
    <property type="entry name" value="RNA_pol_sigma_r3/r4-like"/>
</dbReference>
<dbReference type="CDD" id="cd06171">
    <property type="entry name" value="Sigma70_r4"/>
    <property type="match status" value="1"/>
</dbReference>
<dbReference type="Gene3D" id="1.10.1740.10">
    <property type="match status" value="1"/>
</dbReference>
<proteinExistence type="inferred from homology"/>
<dbReference type="PANTHER" id="PTHR43133:SF50">
    <property type="entry name" value="ECF RNA POLYMERASE SIGMA FACTOR SIGM"/>
    <property type="match status" value="1"/>
</dbReference>
<evidence type="ECO:0000256" key="3">
    <source>
        <dbReference type="ARBA" id="ARBA00023082"/>
    </source>
</evidence>
<keyword evidence="5" id="KW-0804">Transcription</keyword>
<comment type="caution">
    <text evidence="8">The sequence shown here is derived from an EMBL/GenBank/DDBJ whole genome shotgun (WGS) entry which is preliminary data.</text>
</comment>
<organism evidence="8 9">
    <name type="scientific">Plantactinospora soyae</name>
    <dbReference type="NCBI Taxonomy" id="1544732"/>
    <lineage>
        <taxon>Bacteria</taxon>
        <taxon>Bacillati</taxon>
        <taxon>Actinomycetota</taxon>
        <taxon>Actinomycetes</taxon>
        <taxon>Micromonosporales</taxon>
        <taxon>Micromonosporaceae</taxon>
        <taxon>Plantactinospora</taxon>
    </lineage>
</organism>
<dbReference type="Proteomes" id="UP000649753">
    <property type="component" value="Unassembled WGS sequence"/>
</dbReference>
<dbReference type="InterPro" id="IPR013249">
    <property type="entry name" value="RNA_pol_sigma70_r4_t2"/>
</dbReference>
<dbReference type="EMBL" id="JADBEB010000001">
    <property type="protein sequence ID" value="MBE1486135.1"/>
    <property type="molecule type" value="Genomic_DNA"/>
</dbReference>
<evidence type="ECO:0000256" key="2">
    <source>
        <dbReference type="ARBA" id="ARBA00023015"/>
    </source>
</evidence>
<keyword evidence="2" id="KW-0805">Transcription regulation</keyword>
<dbReference type="InterPro" id="IPR039425">
    <property type="entry name" value="RNA_pol_sigma-70-like"/>
</dbReference>
<dbReference type="RefSeq" id="WP_318783096.1">
    <property type="nucleotide sequence ID" value="NZ_JADBEB010000001.1"/>
</dbReference>
<protein>
    <submittedName>
        <fullName evidence="8">RNA polymerase sigma-70 factor (Sigma-E family)</fullName>
    </submittedName>
</protein>
<keyword evidence="9" id="KW-1185">Reference proteome</keyword>
<dbReference type="GO" id="GO:0006352">
    <property type="term" value="P:DNA-templated transcription initiation"/>
    <property type="evidence" value="ECO:0007669"/>
    <property type="project" value="InterPro"/>
</dbReference>
<dbReference type="Pfam" id="PF04542">
    <property type="entry name" value="Sigma70_r2"/>
    <property type="match status" value="1"/>
</dbReference>
<feature type="domain" description="RNA polymerase sigma-70 region 2" evidence="6">
    <location>
        <begin position="15"/>
        <end position="81"/>
    </location>
</feature>
<evidence type="ECO:0000259" key="7">
    <source>
        <dbReference type="Pfam" id="PF08281"/>
    </source>
</evidence>
<evidence type="ECO:0000259" key="6">
    <source>
        <dbReference type="Pfam" id="PF04542"/>
    </source>
</evidence>
<dbReference type="AlphaFoldDB" id="A0A927QVU5"/>
<sequence length="186" mass="21106">MGGLVDDDAGFREFVEARLVRLSRVAYLLTGQHHDAEDLLQAALVKVAARWRRVSGTGDPEAYVRKVMYNERILSWRRWRRQVVQPAGGVPEFDRAPDGADAVVRRLLLERALARLTWRQRAVLVLRYFEDLSTAETAAVLGCSVGTVKSQTSHALGRLRTLAPELAELMREPMEVERGRVEERTR</sequence>
<dbReference type="NCBIfam" id="TIGR02983">
    <property type="entry name" value="SigE-fam_strep"/>
    <property type="match status" value="1"/>
</dbReference>
<dbReference type="InterPro" id="IPR007627">
    <property type="entry name" value="RNA_pol_sigma70_r2"/>
</dbReference>
<keyword evidence="3" id="KW-0731">Sigma factor</keyword>
<feature type="domain" description="RNA polymerase sigma factor 70 region 4 type 2" evidence="7">
    <location>
        <begin position="107"/>
        <end position="159"/>
    </location>
</feature>
<name>A0A927QVU5_9ACTN</name>
<reference evidence="8" key="1">
    <citation type="submission" date="2020-10" db="EMBL/GenBank/DDBJ databases">
        <title>Sequencing the genomes of 1000 actinobacteria strains.</title>
        <authorList>
            <person name="Klenk H.-P."/>
        </authorList>
    </citation>
    <scope>NUCLEOTIDE SEQUENCE</scope>
    <source>
        <strain evidence="8">DSM 46832</strain>
    </source>
</reference>
<evidence type="ECO:0000313" key="8">
    <source>
        <dbReference type="EMBL" id="MBE1486135.1"/>
    </source>
</evidence>
<evidence type="ECO:0000256" key="1">
    <source>
        <dbReference type="ARBA" id="ARBA00010641"/>
    </source>
</evidence>
<dbReference type="Pfam" id="PF08281">
    <property type="entry name" value="Sigma70_r4_2"/>
    <property type="match status" value="1"/>
</dbReference>
<dbReference type="PANTHER" id="PTHR43133">
    <property type="entry name" value="RNA POLYMERASE ECF-TYPE SIGMA FACTO"/>
    <property type="match status" value="1"/>
</dbReference>
<dbReference type="InterPro" id="IPR036388">
    <property type="entry name" value="WH-like_DNA-bd_sf"/>
</dbReference>
<comment type="similarity">
    <text evidence="1">Belongs to the sigma-70 factor family. ECF subfamily.</text>
</comment>
<keyword evidence="4" id="KW-0238">DNA-binding</keyword>
<accession>A0A927QVU5</accession>
<dbReference type="Gene3D" id="1.10.10.10">
    <property type="entry name" value="Winged helix-like DNA-binding domain superfamily/Winged helix DNA-binding domain"/>
    <property type="match status" value="1"/>
</dbReference>
<dbReference type="GO" id="GO:0016987">
    <property type="term" value="F:sigma factor activity"/>
    <property type="evidence" value="ECO:0007669"/>
    <property type="project" value="UniProtKB-KW"/>
</dbReference>
<evidence type="ECO:0000256" key="4">
    <source>
        <dbReference type="ARBA" id="ARBA00023125"/>
    </source>
</evidence>
<dbReference type="SUPFAM" id="SSF88659">
    <property type="entry name" value="Sigma3 and sigma4 domains of RNA polymerase sigma factors"/>
    <property type="match status" value="1"/>
</dbReference>